<dbReference type="EMBL" id="CP101751">
    <property type="protein sequence ID" value="UUC45269.1"/>
    <property type="molecule type" value="Genomic_DNA"/>
</dbReference>
<dbReference type="InterPro" id="IPR026444">
    <property type="entry name" value="Secre_tail"/>
</dbReference>
<dbReference type="Proteomes" id="UP001059844">
    <property type="component" value="Chromosome"/>
</dbReference>
<dbReference type="RefSeq" id="WP_256550967.1">
    <property type="nucleotide sequence ID" value="NZ_CP101751.1"/>
</dbReference>
<feature type="signal peptide" evidence="2">
    <location>
        <begin position="1"/>
        <end position="19"/>
    </location>
</feature>
<evidence type="ECO:0000313" key="4">
    <source>
        <dbReference type="EMBL" id="UUC45269.1"/>
    </source>
</evidence>
<keyword evidence="1 2" id="KW-0732">Signal</keyword>
<evidence type="ECO:0000259" key="3">
    <source>
        <dbReference type="Pfam" id="PF18962"/>
    </source>
</evidence>
<evidence type="ECO:0000313" key="5">
    <source>
        <dbReference type="Proteomes" id="UP001059844"/>
    </source>
</evidence>
<accession>A0ABY5IRK6</accession>
<protein>
    <submittedName>
        <fullName evidence="4">T9SS type A sorting domain-containing protein</fullName>
    </submittedName>
</protein>
<evidence type="ECO:0000256" key="1">
    <source>
        <dbReference type="ARBA" id="ARBA00022729"/>
    </source>
</evidence>
<sequence length="565" mass="62830">MKKINLLLFLLLSIAAIHAQTVTLQVLTGHSGNSINIPINTSSHSVTVYTTVNMPAPPSDSYPGTLKIYYKKDTTSPAIVANGGDSGGLLFLGGTTAVRQILFSLNSAQFYPEGGFIYAEYQTYSGLKYKSSNYPIKIISTPTDPGNGGGSNTCSLYEFVPYNGIPILPHHDPQYQEWYITPENFPYYVFIGPGQPVYSSARINLRDIGASYPSSCDFDIHVRPIFKSIGNVALTIDNTISSSQYITQGTSPQTINGNSATLSYVTGGRGNQVTNIIPLTHYQWQQRIVKTHEINWSGYKNYMATYGWKDIPGANGQNYTPPVTTGVVEYRRLIIENPEDSRFNWNTASSNVISVYTISNTNVGNSICCDQTITDMNNIPAANGTGPIYLTGDLLYQWQSSLDQQTWTNIYGANNYHYQPKSSGRGSGGRRNYPVYLRRIITDRSTDISYISNIVTYNYQIGSSKMNSDITINNLELKSETEIKIKELEITIYPNPTSSILTINQNNDSLPLIVKLFDLTGRQVINDKILNHDSTQIDISELPRGTYIITLENDNQKINKRVIKE</sequence>
<name>A0ABY5IRK6_9FLAO</name>
<feature type="domain" description="Secretion system C-terminal sorting" evidence="3">
    <location>
        <begin position="492"/>
        <end position="563"/>
    </location>
</feature>
<dbReference type="Pfam" id="PF18962">
    <property type="entry name" value="Por_Secre_tail"/>
    <property type="match status" value="1"/>
</dbReference>
<reference evidence="4" key="1">
    <citation type="submission" date="2022-07" db="EMBL/GenBank/DDBJ databases">
        <title>Isolation, identification, and degradation of a PFOSA degrading strain from sewage treatment plant.</title>
        <authorList>
            <person name="Zhang L."/>
            <person name="Huo Y."/>
        </authorList>
    </citation>
    <scope>NUCLEOTIDE SEQUENCE</scope>
    <source>
        <strain evidence="4">C1</strain>
    </source>
</reference>
<gene>
    <name evidence="4" type="ORF">NOX80_16785</name>
</gene>
<evidence type="ECO:0000256" key="2">
    <source>
        <dbReference type="SAM" id="SignalP"/>
    </source>
</evidence>
<keyword evidence="5" id="KW-1185">Reference proteome</keyword>
<proteinExistence type="predicted"/>
<dbReference type="NCBIfam" id="TIGR04183">
    <property type="entry name" value="Por_Secre_tail"/>
    <property type="match status" value="1"/>
</dbReference>
<feature type="chain" id="PRO_5045582922" evidence="2">
    <location>
        <begin position="20"/>
        <end position="565"/>
    </location>
</feature>
<organism evidence="4 5">
    <name type="scientific">Flavobacterium cerinum</name>
    <dbReference type="NCBI Taxonomy" id="2502784"/>
    <lineage>
        <taxon>Bacteria</taxon>
        <taxon>Pseudomonadati</taxon>
        <taxon>Bacteroidota</taxon>
        <taxon>Flavobacteriia</taxon>
        <taxon>Flavobacteriales</taxon>
        <taxon>Flavobacteriaceae</taxon>
        <taxon>Flavobacterium</taxon>
    </lineage>
</organism>